<organism evidence="1">
    <name type="scientific">Rhizophora mucronata</name>
    <name type="common">Asiatic mangrove</name>
    <dbReference type="NCBI Taxonomy" id="61149"/>
    <lineage>
        <taxon>Eukaryota</taxon>
        <taxon>Viridiplantae</taxon>
        <taxon>Streptophyta</taxon>
        <taxon>Embryophyta</taxon>
        <taxon>Tracheophyta</taxon>
        <taxon>Spermatophyta</taxon>
        <taxon>Magnoliopsida</taxon>
        <taxon>eudicotyledons</taxon>
        <taxon>Gunneridae</taxon>
        <taxon>Pentapetalae</taxon>
        <taxon>rosids</taxon>
        <taxon>fabids</taxon>
        <taxon>Malpighiales</taxon>
        <taxon>Rhizophoraceae</taxon>
        <taxon>Rhizophora</taxon>
    </lineage>
</organism>
<proteinExistence type="predicted"/>
<accession>A0A2P2QMU9</accession>
<reference evidence="1" key="1">
    <citation type="submission" date="2018-02" db="EMBL/GenBank/DDBJ databases">
        <title>Rhizophora mucronata_Transcriptome.</title>
        <authorList>
            <person name="Meera S.P."/>
            <person name="Sreeshan A."/>
            <person name="Augustine A."/>
        </authorList>
    </citation>
    <scope>NUCLEOTIDE SEQUENCE</scope>
    <source>
        <tissue evidence="1">Leaf</tissue>
    </source>
</reference>
<name>A0A2P2QMU9_RHIMU</name>
<protein>
    <submittedName>
        <fullName evidence="1">Uncharacterized protein MANES_01G197400</fullName>
    </submittedName>
</protein>
<dbReference type="EMBL" id="GGEC01087794">
    <property type="protein sequence ID" value="MBX68278.1"/>
    <property type="molecule type" value="Transcribed_RNA"/>
</dbReference>
<sequence>MGKKTSSADGILILTMLMFQSIGPLFL</sequence>
<dbReference type="AlphaFoldDB" id="A0A2P2QMU9"/>
<evidence type="ECO:0000313" key="1">
    <source>
        <dbReference type="EMBL" id="MBX68278.1"/>
    </source>
</evidence>